<proteinExistence type="predicted"/>
<dbReference type="InterPro" id="IPR034660">
    <property type="entry name" value="DinB/YfiT-like"/>
</dbReference>
<dbReference type="GO" id="GO:0046872">
    <property type="term" value="F:metal ion binding"/>
    <property type="evidence" value="ECO:0007669"/>
    <property type="project" value="InterPro"/>
</dbReference>
<dbReference type="SUPFAM" id="SSF109854">
    <property type="entry name" value="DinB/YfiT-like putative metalloenzymes"/>
    <property type="match status" value="1"/>
</dbReference>
<name>A0A839RKS0_9ACTN</name>
<dbReference type="OrthoDB" id="154293at2"/>
<evidence type="ECO:0000259" key="1">
    <source>
        <dbReference type="Pfam" id="PF11716"/>
    </source>
</evidence>
<evidence type="ECO:0000313" key="3">
    <source>
        <dbReference type="Proteomes" id="UP000567922"/>
    </source>
</evidence>
<dbReference type="RefSeq" id="WP_064442183.1">
    <property type="nucleotide sequence ID" value="NZ_BDDI01000020.1"/>
</dbReference>
<evidence type="ECO:0000313" key="2">
    <source>
        <dbReference type="EMBL" id="MBB3036987.1"/>
    </source>
</evidence>
<dbReference type="InterPro" id="IPR017517">
    <property type="entry name" value="Maleyloyr_isom"/>
</dbReference>
<accession>A0A839RKS0</accession>
<protein>
    <submittedName>
        <fullName evidence="2">Uncharacterized protein (TIGR03083 family)</fullName>
    </submittedName>
</protein>
<dbReference type="NCBIfam" id="TIGR03083">
    <property type="entry name" value="maleylpyruvate isomerase family mycothiol-dependent enzyme"/>
    <property type="match status" value="1"/>
</dbReference>
<gene>
    <name evidence="2" type="ORF">FHU29_001421</name>
</gene>
<organism evidence="2 3">
    <name type="scientific">Hoyosella altamirensis</name>
    <dbReference type="NCBI Taxonomy" id="616997"/>
    <lineage>
        <taxon>Bacteria</taxon>
        <taxon>Bacillati</taxon>
        <taxon>Actinomycetota</taxon>
        <taxon>Actinomycetes</taxon>
        <taxon>Mycobacteriales</taxon>
        <taxon>Hoyosellaceae</taxon>
        <taxon>Hoyosella</taxon>
    </lineage>
</organism>
<feature type="domain" description="Mycothiol-dependent maleylpyruvate isomerase metal-binding" evidence="1">
    <location>
        <begin position="9"/>
        <end position="96"/>
    </location>
</feature>
<sequence>MTSGSLAALRAERQAILEFCSGLTTDDWAAASMAQGWTVKDVVTHMAASLRTLITPAAIPAMATKQIERLNDRSVDKSRSRSPEQVLDDFTSWTRRGIIALNLLTAPAVGRLPLPVGELGRYPIKLFPAMYVFDWHTHLRHDIAPSLERPAPPTDKQRMTAMMAWLTKLLEQSHRKQLAWLDATVSLTLHGPGGGTWQIEPLRDGGLHVRTGTTTGAVAHIIGQVLEFPVWGTGRVPWRSCDITLRGDTDVAERLLDNLDLV</sequence>
<dbReference type="AlphaFoldDB" id="A0A839RKS0"/>
<comment type="caution">
    <text evidence="2">The sequence shown here is derived from an EMBL/GenBank/DDBJ whole genome shotgun (WGS) entry which is preliminary data.</text>
</comment>
<dbReference type="EMBL" id="JACHWS010000001">
    <property type="protein sequence ID" value="MBB3036987.1"/>
    <property type="molecule type" value="Genomic_DNA"/>
</dbReference>
<dbReference type="Proteomes" id="UP000567922">
    <property type="component" value="Unassembled WGS sequence"/>
</dbReference>
<reference evidence="2 3" key="1">
    <citation type="submission" date="2020-08" db="EMBL/GenBank/DDBJ databases">
        <title>Sequencing the genomes of 1000 actinobacteria strains.</title>
        <authorList>
            <person name="Klenk H.-P."/>
        </authorList>
    </citation>
    <scope>NUCLEOTIDE SEQUENCE [LARGE SCALE GENOMIC DNA]</scope>
    <source>
        <strain evidence="2 3">DSM 45258</strain>
    </source>
</reference>
<dbReference type="InterPro" id="IPR024344">
    <property type="entry name" value="MDMPI_metal-binding"/>
</dbReference>
<dbReference type="Gene3D" id="1.20.120.450">
    <property type="entry name" value="dinb family like domain"/>
    <property type="match status" value="1"/>
</dbReference>
<keyword evidence="3" id="KW-1185">Reference proteome</keyword>
<dbReference type="Pfam" id="PF11716">
    <property type="entry name" value="MDMPI_N"/>
    <property type="match status" value="1"/>
</dbReference>